<proteinExistence type="predicted"/>
<keyword evidence="3" id="KW-1185">Reference proteome</keyword>
<dbReference type="PROSITE" id="PS51257">
    <property type="entry name" value="PROKAR_LIPOPROTEIN"/>
    <property type="match status" value="1"/>
</dbReference>
<evidence type="ECO:0008006" key="4">
    <source>
        <dbReference type="Google" id="ProtNLM"/>
    </source>
</evidence>
<dbReference type="OrthoDB" id="679501at2"/>
<evidence type="ECO:0000256" key="1">
    <source>
        <dbReference type="SAM" id="SignalP"/>
    </source>
</evidence>
<feature type="signal peptide" evidence="1">
    <location>
        <begin position="1"/>
        <end position="22"/>
    </location>
</feature>
<comment type="caution">
    <text evidence="2">The sequence shown here is derived from an EMBL/GenBank/DDBJ whole genome shotgun (WGS) entry which is preliminary data.</text>
</comment>
<name>A0A098S673_9BACT</name>
<evidence type="ECO:0000313" key="2">
    <source>
        <dbReference type="EMBL" id="KGE87571.1"/>
    </source>
</evidence>
<feature type="chain" id="PRO_5001939868" description="Gliding motility protein GldD" evidence="1">
    <location>
        <begin position="23"/>
        <end position="197"/>
    </location>
</feature>
<dbReference type="InterPro" id="IPR019850">
    <property type="entry name" value="GldD-like"/>
</dbReference>
<evidence type="ECO:0000313" key="3">
    <source>
        <dbReference type="Proteomes" id="UP000029736"/>
    </source>
</evidence>
<dbReference type="Proteomes" id="UP000029736">
    <property type="component" value="Unassembled WGS sequence"/>
</dbReference>
<dbReference type="AlphaFoldDB" id="A0A098S673"/>
<dbReference type="Pfam" id="PF25593">
    <property type="entry name" value="GldD_lipo"/>
    <property type="match status" value="1"/>
</dbReference>
<dbReference type="RefSeq" id="WP_052515983.1">
    <property type="nucleotide sequence ID" value="NZ_JBKAGJ010000020.1"/>
</dbReference>
<dbReference type="STRING" id="1524460.IX84_13540"/>
<protein>
    <recommendedName>
        <fullName evidence="4">Gliding motility protein GldD</fullName>
    </recommendedName>
</protein>
<gene>
    <name evidence="2" type="ORF">IX84_13540</name>
</gene>
<reference evidence="2 3" key="1">
    <citation type="journal article" date="2014" name="Int. J. Syst. Evol. Microbiol.">
        <title>Phaeodactylibacter xiamenensis gen. nov., sp. nov., a member of the family Saprospiraceae isolated from the marine alga Phaeodactylum tricornutum.</title>
        <authorList>
            <person name="Chen Z.Jr."/>
            <person name="Lei X."/>
            <person name="Lai Q."/>
            <person name="Li Y."/>
            <person name="Zhang B."/>
            <person name="Zhang J."/>
            <person name="Zhang H."/>
            <person name="Yang L."/>
            <person name="Zheng W."/>
            <person name="Tian Y."/>
            <person name="Yu Z."/>
            <person name="Xu H.Jr."/>
            <person name="Zheng T."/>
        </authorList>
    </citation>
    <scope>NUCLEOTIDE SEQUENCE [LARGE SCALE GENOMIC DNA]</scope>
    <source>
        <strain evidence="2 3">KD52</strain>
    </source>
</reference>
<accession>A0A098S673</accession>
<dbReference type="EMBL" id="JPOS01000034">
    <property type="protein sequence ID" value="KGE87571.1"/>
    <property type="molecule type" value="Genomic_DNA"/>
</dbReference>
<keyword evidence="1" id="KW-0732">Signal</keyword>
<organism evidence="2 3">
    <name type="scientific">Phaeodactylibacter xiamenensis</name>
    <dbReference type="NCBI Taxonomy" id="1524460"/>
    <lineage>
        <taxon>Bacteria</taxon>
        <taxon>Pseudomonadati</taxon>
        <taxon>Bacteroidota</taxon>
        <taxon>Saprospiria</taxon>
        <taxon>Saprospirales</taxon>
        <taxon>Haliscomenobacteraceae</taxon>
        <taxon>Phaeodactylibacter</taxon>
    </lineage>
</organism>
<sequence>MYRLSFFVFLTLLLGSCGDAPAPTPKPRTFPKVEYPEKAYQQFDEDYCAFTFEYPNYAEVQQDKSFFDEAPPHPCWFDLYFKDFDGRLYCSYAPIESQADWEDLRSDAFNLADWHNKKASYIDEMLIQKDNNVSGVLFLIEGHAASPAQFYLTDSTNHFLRASLYFNTEVRPDSMAPIYKFLETDLLKMIETFEWKE</sequence>